<organism evidence="1 2">
    <name type="scientific">Bacillus albus</name>
    <dbReference type="NCBI Taxonomy" id="2026189"/>
    <lineage>
        <taxon>Bacteria</taxon>
        <taxon>Bacillati</taxon>
        <taxon>Bacillota</taxon>
        <taxon>Bacilli</taxon>
        <taxon>Bacillales</taxon>
        <taxon>Bacillaceae</taxon>
        <taxon>Bacillus</taxon>
        <taxon>Bacillus cereus group</taxon>
    </lineage>
</organism>
<evidence type="ECO:0000313" key="2">
    <source>
        <dbReference type="Proteomes" id="UP000181873"/>
    </source>
</evidence>
<dbReference type="InterPro" id="IPR001353">
    <property type="entry name" value="Proteasome_sua/b"/>
</dbReference>
<dbReference type="Gene3D" id="3.60.20.10">
    <property type="entry name" value="Glutamine Phosphoribosylpyrophosphate, subunit 1, domain 1"/>
    <property type="match status" value="1"/>
</dbReference>
<dbReference type="RefSeq" id="WP_071758275.1">
    <property type="nucleotide sequence ID" value="NZ_CBCSIO010000016.1"/>
</dbReference>
<dbReference type="EMBL" id="MAOE01000090">
    <property type="protein sequence ID" value="OJD63640.1"/>
    <property type="molecule type" value="Genomic_DNA"/>
</dbReference>
<comment type="caution">
    <text evidence="1">The sequence shown here is derived from an EMBL/GenBank/DDBJ whole genome shotgun (WGS) entry which is preliminary data.</text>
</comment>
<proteinExistence type="predicted"/>
<evidence type="ECO:0008006" key="3">
    <source>
        <dbReference type="Google" id="ProtNLM"/>
    </source>
</evidence>
<accession>A0A1J9TCE1</accession>
<dbReference type="AlphaFoldDB" id="A0A1J9TCE1"/>
<dbReference type="Proteomes" id="UP000181873">
    <property type="component" value="Unassembled WGS sequence"/>
</dbReference>
<name>A0A1J9TCE1_9BACI</name>
<dbReference type="InterPro" id="IPR029055">
    <property type="entry name" value="Ntn_hydrolases_N"/>
</dbReference>
<dbReference type="GO" id="GO:0005839">
    <property type="term" value="C:proteasome core complex"/>
    <property type="evidence" value="ECO:0007669"/>
    <property type="project" value="InterPro"/>
</dbReference>
<gene>
    <name evidence="1" type="ORF">BAU25_12485</name>
</gene>
<reference evidence="1 2" key="1">
    <citation type="submission" date="2016-06" db="EMBL/GenBank/DDBJ databases">
        <title>First insights into the genetic diversity and population structure of in the Bacillus cereus group bacteria from diverse marine environments.</title>
        <authorList>
            <person name="Liu Y."/>
            <person name="Lai Q."/>
            <person name="Shao Z."/>
        </authorList>
    </citation>
    <scope>NUCLEOTIDE SEQUENCE [LARGE SCALE GENOMIC DNA]</scope>
    <source>
        <strain evidence="1 2">N35-10-2</strain>
    </source>
</reference>
<evidence type="ECO:0000313" key="1">
    <source>
        <dbReference type="EMBL" id="OJD63640.1"/>
    </source>
</evidence>
<dbReference type="Pfam" id="PF00227">
    <property type="entry name" value="Proteasome"/>
    <property type="match status" value="1"/>
</dbReference>
<dbReference type="GO" id="GO:0051603">
    <property type="term" value="P:proteolysis involved in protein catabolic process"/>
    <property type="evidence" value="ECO:0007669"/>
    <property type="project" value="InterPro"/>
</dbReference>
<sequence length="213" mass="23904">MTILIGYKFPNGVTITADTKSSDIDKDGNVLGSSHAKKKIKSIRPNIIIATAGLGDLGSATVDLIHSLINHKDYVSVEDAVIYTQRCFQFTFQTFKDINPEVNYNLMYTILGGYDPDKKASFLYELKSTNNFEFNGENRDSSIIGDGQTEVASYISSRLRTYSPENFYKLFAEAIRSIDNVSVSKETQTIFSFYENNSPYISEKNLDKNGHII</sequence>
<protein>
    <recommendedName>
        <fullName evidence="3">Proteasome subunit beta</fullName>
    </recommendedName>
</protein>
<dbReference type="SUPFAM" id="SSF56235">
    <property type="entry name" value="N-terminal nucleophile aminohydrolases (Ntn hydrolases)"/>
    <property type="match status" value="1"/>
</dbReference>